<accession>A0A3N0CD52</accession>
<comment type="subcellular location">
    <subcellularLocation>
        <location evidence="1">Cytoplasm</location>
        <location evidence="1">Cytosol</location>
    </subcellularLocation>
</comment>
<dbReference type="Pfam" id="PF02561">
    <property type="entry name" value="FliS"/>
    <property type="match status" value="1"/>
</dbReference>
<keyword evidence="4" id="KW-1005">Bacterial flagellum biogenesis</keyword>
<reference evidence="6 7" key="1">
    <citation type="submission" date="2018-11" db="EMBL/GenBank/DDBJ databases">
        <authorList>
            <person name="Li F."/>
        </authorList>
    </citation>
    <scope>NUCLEOTIDE SEQUENCE [LARGE SCALE GENOMIC DNA]</scope>
    <source>
        <strain evidence="6 7">Gsoil 097</strain>
    </source>
</reference>
<dbReference type="GO" id="GO:0005829">
    <property type="term" value="C:cytosol"/>
    <property type="evidence" value="ECO:0007669"/>
    <property type="project" value="UniProtKB-SubCell"/>
</dbReference>
<dbReference type="AlphaFoldDB" id="A0A3N0CD52"/>
<dbReference type="GO" id="GO:0044780">
    <property type="term" value="P:bacterial-type flagellum assembly"/>
    <property type="evidence" value="ECO:0007669"/>
    <property type="project" value="InterPro"/>
</dbReference>
<proteinExistence type="inferred from homology"/>
<dbReference type="InterPro" id="IPR036584">
    <property type="entry name" value="FliS_sf"/>
</dbReference>
<evidence type="ECO:0000256" key="3">
    <source>
        <dbReference type="ARBA" id="ARBA00022490"/>
    </source>
</evidence>
<dbReference type="NCBIfam" id="TIGR00208">
    <property type="entry name" value="fliS"/>
    <property type="match status" value="1"/>
</dbReference>
<dbReference type="Gene3D" id="1.20.120.340">
    <property type="entry name" value="Flagellar protein FliS"/>
    <property type="match status" value="1"/>
</dbReference>
<dbReference type="CDD" id="cd16098">
    <property type="entry name" value="FliS"/>
    <property type="match status" value="1"/>
</dbReference>
<organism evidence="6 7">
    <name type="scientific">Nocardioides marmoriginsengisoli</name>
    <dbReference type="NCBI Taxonomy" id="661483"/>
    <lineage>
        <taxon>Bacteria</taxon>
        <taxon>Bacillati</taxon>
        <taxon>Actinomycetota</taxon>
        <taxon>Actinomycetes</taxon>
        <taxon>Propionibacteriales</taxon>
        <taxon>Nocardioidaceae</taxon>
        <taxon>Nocardioides</taxon>
    </lineage>
</organism>
<comment type="similarity">
    <text evidence="2">Belongs to the FliS family.</text>
</comment>
<comment type="caution">
    <text evidence="6">The sequence shown here is derived from an EMBL/GenBank/DDBJ whole genome shotgun (WGS) entry which is preliminary data.</text>
</comment>
<keyword evidence="3" id="KW-0963">Cytoplasm</keyword>
<dbReference type="EMBL" id="RJSE01000008">
    <property type="protein sequence ID" value="RNL61377.1"/>
    <property type="molecule type" value="Genomic_DNA"/>
</dbReference>
<dbReference type="Proteomes" id="UP000267128">
    <property type="component" value="Unassembled WGS sequence"/>
</dbReference>
<keyword evidence="5" id="KW-0143">Chaperone</keyword>
<dbReference type="InterPro" id="IPR003713">
    <property type="entry name" value="FliS"/>
</dbReference>
<keyword evidence="6" id="KW-0966">Cell projection</keyword>
<evidence type="ECO:0000256" key="2">
    <source>
        <dbReference type="ARBA" id="ARBA00008787"/>
    </source>
</evidence>
<name>A0A3N0CD52_9ACTN</name>
<evidence type="ECO:0000313" key="7">
    <source>
        <dbReference type="Proteomes" id="UP000267128"/>
    </source>
</evidence>
<evidence type="ECO:0000256" key="5">
    <source>
        <dbReference type="ARBA" id="ARBA00023186"/>
    </source>
</evidence>
<dbReference type="PANTHER" id="PTHR34773:SF1">
    <property type="entry name" value="FLAGELLAR SECRETION CHAPERONE FLIS"/>
    <property type="match status" value="1"/>
</dbReference>
<sequence>MTSARATYLDASIATASPTRLLVMLYERLVLDVQRALDAQRNQNIGETHRQLTHAQDIVMELHSSLRPEGFKGGRELGSLYGYLHRQLVLANVRKDADLIAECLQIVTELCDTWRQAALESAGALAKGA</sequence>
<dbReference type="SUPFAM" id="SSF101116">
    <property type="entry name" value="Flagellar export chaperone FliS"/>
    <property type="match status" value="1"/>
</dbReference>
<gene>
    <name evidence="6" type="primary">fliS</name>
    <name evidence="6" type="ORF">EFK50_16775</name>
</gene>
<evidence type="ECO:0000256" key="1">
    <source>
        <dbReference type="ARBA" id="ARBA00004514"/>
    </source>
</evidence>
<dbReference type="OrthoDB" id="3268516at2"/>
<protein>
    <submittedName>
        <fullName evidence="6">Flagellar export chaperone FliS</fullName>
    </submittedName>
</protein>
<keyword evidence="7" id="KW-1185">Reference proteome</keyword>
<evidence type="ECO:0000313" key="6">
    <source>
        <dbReference type="EMBL" id="RNL61377.1"/>
    </source>
</evidence>
<evidence type="ECO:0000256" key="4">
    <source>
        <dbReference type="ARBA" id="ARBA00022795"/>
    </source>
</evidence>
<keyword evidence="6" id="KW-0969">Cilium</keyword>
<keyword evidence="6" id="KW-0282">Flagellum</keyword>
<dbReference type="PANTHER" id="PTHR34773">
    <property type="entry name" value="FLAGELLAR SECRETION CHAPERONE FLIS"/>
    <property type="match status" value="1"/>
</dbReference>
<dbReference type="GO" id="GO:0071973">
    <property type="term" value="P:bacterial-type flagellum-dependent cell motility"/>
    <property type="evidence" value="ECO:0007669"/>
    <property type="project" value="TreeGrafter"/>
</dbReference>